<organism evidence="2">
    <name type="scientific">Fibrocapsa japonica</name>
    <dbReference type="NCBI Taxonomy" id="94617"/>
    <lineage>
        <taxon>Eukaryota</taxon>
        <taxon>Sar</taxon>
        <taxon>Stramenopiles</taxon>
        <taxon>Ochrophyta</taxon>
        <taxon>Raphidophyceae</taxon>
        <taxon>Chattonellales</taxon>
        <taxon>Chattonellaceae</taxon>
        <taxon>Fibrocapsa</taxon>
    </lineage>
</organism>
<protein>
    <submittedName>
        <fullName evidence="2">Uncharacterized protein</fullName>
    </submittedName>
</protein>
<feature type="compositionally biased region" description="Pro residues" evidence="1">
    <location>
        <begin position="54"/>
        <end position="78"/>
    </location>
</feature>
<accession>A0A7S2UVH0</accession>
<name>A0A7S2UVH0_9STRA</name>
<sequence>MNTQTPSDSLYAPVGQEGPAVVQATTVAPTAPPAETLYAPVQQPIEAFTVYEPSPVPVGAPPPYSGPPPAYTAAPAPPVQQQQQGQGQGQGAGSRSKGAVIAGAAAVGAVAGAAVAGPLLGVVGAGAAAVAATRQDETGQVARAAGNMGCALYEKAKELDKEHKITNMVSAEAGKAWREVQQFDKDNNISGKAAKGIIKGLNSLSKKL</sequence>
<dbReference type="AlphaFoldDB" id="A0A7S2UVH0"/>
<dbReference type="EMBL" id="HBHR01002219">
    <property type="protein sequence ID" value="CAD9858404.1"/>
    <property type="molecule type" value="Transcribed_RNA"/>
</dbReference>
<gene>
    <name evidence="2" type="ORF">FJAP1339_LOCUS922</name>
</gene>
<feature type="region of interest" description="Disordered" evidence="1">
    <location>
        <begin position="52"/>
        <end position="95"/>
    </location>
</feature>
<evidence type="ECO:0000313" key="2">
    <source>
        <dbReference type="EMBL" id="CAD9858404.1"/>
    </source>
</evidence>
<reference evidence="2" key="1">
    <citation type="submission" date="2021-01" db="EMBL/GenBank/DDBJ databases">
        <authorList>
            <person name="Corre E."/>
            <person name="Pelletier E."/>
            <person name="Niang G."/>
            <person name="Scheremetjew M."/>
            <person name="Finn R."/>
            <person name="Kale V."/>
            <person name="Holt S."/>
            <person name="Cochrane G."/>
            <person name="Meng A."/>
            <person name="Brown T."/>
            <person name="Cohen L."/>
        </authorList>
    </citation>
    <scope>NUCLEOTIDE SEQUENCE</scope>
    <source>
        <strain evidence="2">CCMP1661</strain>
    </source>
</reference>
<proteinExistence type="predicted"/>
<evidence type="ECO:0000256" key="1">
    <source>
        <dbReference type="SAM" id="MobiDB-lite"/>
    </source>
</evidence>